<evidence type="ECO:0000256" key="1">
    <source>
        <dbReference type="SAM" id="MobiDB-lite"/>
    </source>
</evidence>
<feature type="region of interest" description="Disordered" evidence="1">
    <location>
        <begin position="1"/>
        <end position="47"/>
    </location>
</feature>
<dbReference type="AlphaFoldDB" id="A0AAD5J9Y4"/>
<dbReference type="Proteomes" id="UP001064489">
    <property type="component" value="Chromosome 6"/>
</dbReference>
<gene>
    <name evidence="2" type="ORF">LWI28_011859</name>
</gene>
<reference evidence="2" key="1">
    <citation type="journal article" date="2022" name="Plant J.">
        <title>Strategies of tolerance reflected in two North American maple genomes.</title>
        <authorList>
            <person name="McEvoy S.L."/>
            <person name="Sezen U.U."/>
            <person name="Trouern-Trend A."/>
            <person name="McMahon S.M."/>
            <person name="Schaberg P.G."/>
            <person name="Yang J."/>
            <person name="Wegrzyn J.L."/>
            <person name="Swenson N.G."/>
        </authorList>
    </citation>
    <scope>NUCLEOTIDE SEQUENCE</scope>
    <source>
        <strain evidence="2">91603</strain>
    </source>
</reference>
<proteinExistence type="predicted"/>
<accession>A0AAD5J9Y4</accession>
<keyword evidence="3" id="KW-1185">Reference proteome</keyword>
<comment type="caution">
    <text evidence="2">The sequence shown here is derived from an EMBL/GenBank/DDBJ whole genome shotgun (WGS) entry which is preliminary data.</text>
</comment>
<name>A0AAD5J9Y4_ACENE</name>
<sequence length="197" mass="22062">MGPLGQPQGIPVEVRGGGGGHDNKDREGKCGTTRAATRDPSGGAGGWWTQRQRQRIAKEIQTRAFECKTSQIFKEECLVLWCFASPYPCKATCNIYGDLAKKFAGPYQKATRRSRVKSPSDDLEAKFASPYQCSATREVSSRRSQDFISLVYNRKAEVRKHTVCGSILVNHPRTTNEPRARMSQSPIHWSLPVNYRL</sequence>
<organism evidence="2 3">
    <name type="scientific">Acer negundo</name>
    <name type="common">Box elder</name>
    <dbReference type="NCBI Taxonomy" id="4023"/>
    <lineage>
        <taxon>Eukaryota</taxon>
        <taxon>Viridiplantae</taxon>
        <taxon>Streptophyta</taxon>
        <taxon>Embryophyta</taxon>
        <taxon>Tracheophyta</taxon>
        <taxon>Spermatophyta</taxon>
        <taxon>Magnoliopsida</taxon>
        <taxon>eudicotyledons</taxon>
        <taxon>Gunneridae</taxon>
        <taxon>Pentapetalae</taxon>
        <taxon>rosids</taxon>
        <taxon>malvids</taxon>
        <taxon>Sapindales</taxon>
        <taxon>Sapindaceae</taxon>
        <taxon>Hippocastanoideae</taxon>
        <taxon>Acereae</taxon>
        <taxon>Acer</taxon>
    </lineage>
</organism>
<protein>
    <submittedName>
        <fullName evidence="2">Uncharacterized protein</fullName>
    </submittedName>
</protein>
<reference evidence="2" key="2">
    <citation type="submission" date="2023-02" db="EMBL/GenBank/DDBJ databases">
        <authorList>
            <person name="Swenson N.G."/>
            <person name="Wegrzyn J.L."/>
            <person name="Mcevoy S.L."/>
        </authorList>
    </citation>
    <scope>NUCLEOTIDE SEQUENCE</scope>
    <source>
        <strain evidence="2">91603</strain>
        <tissue evidence="2">Leaf</tissue>
    </source>
</reference>
<evidence type="ECO:0000313" key="3">
    <source>
        <dbReference type="Proteomes" id="UP001064489"/>
    </source>
</evidence>
<dbReference type="EMBL" id="JAJSOW010000004">
    <property type="protein sequence ID" value="KAI9191677.1"/>
    <property type="molecule type" value="Genomic_DNA"/>
</dbReference>
<evidence type="ECO:0000313" key="2">
    <source>
        <dbReference type="EMBL" id="KAI9191677.1"/>
    </source>
</evidence>